<feature type="compositionally biased region" description="Polar residues" evidence="1">
    <location>
        <begin position="134"/>
        <end position="147"/>
    </location>
</feature>
<feature type="compositionally biased region" description="Polar residues" evidence="1">
    <location>
        <begin position="114"/>
        <end position="124"/>
    </location>
</feature>
<dbReference type="PANTHER" id="PTHR21505">
    <property type="entry name" value="MADF DOMAIN-CONTAINING PROTEIN-RELATED"/>
    <property type="match status" value="1"/>
</dbReference>
<evidence type="ECO:0000313" key="4">
    <source>
        <dbReference type="RefSeq" id="XP_025407496.1"/>
    </source>
</evidence>
<sequence length="154" mass="18212">MKWNTSNIIQFLNVYQQYHLLWNIKDKDYCNTKLKNEIFQRFYNELNENQLIGEMDVKQLKARIKSIKDVYRQELHKIEKSKKSGSGTEEVYSPKLAWFNEANYLSEVLSTRNSKSNLDLSQNSEEIEPDEDGQNCSEYVVSNNESSCPKEFHK</sequence>
<dbReference type="GeneID" id="112681462"/>
<dbReference type="InterPro" id="IPR006578">
    <property type="entry name" value="MADF-dom"/>
</dbReference>
<dbReference type="OrthoDB" id="8195619at2759"/>
<dbReference type="AlphaFoldDB" id="A0A8B8FA45"/>
<feature type="region of interest" description="Disordered" evidence="1">
    <location>
        <begin position="114"/>
        <end position="154"/>
    </location>
</feature>
<dbReference type="SMART" id="SM00595">
    <property type="entry name" value="MADF"/>
    <property type="match status" value="1"/>
</dbReference>
<proteinExistence type="predicted"/>
<evidence type="ECO:0000313" key="3">
    <source>
        <dbReference type="Proteomes" id="UP000694846"/>
    </source>
</evidence>
<keyword evidence="3" id="KW-1185">Reference proteome</keyword>
<dbReference type="Pfam" id="PF10545">
    <property type="entry name" value="MADF_DNA_bdg"/>
    <property type="match status" value="1"/>
</dbReference>
<dbReference type="PROSITE" id="PS51029">
    <property type="entry name" value="MADF"/>
    <property type="match status" value="1"/>
</dbReference>
<protein>
    <submittedName>
        <fullName evidence="4">Uncharacterized protein LOC112681462</fullName>
    </submittedName>
</protein>
<dbReference type="PANTHER" id="PTHR21505:SF8">
    <property type="entry name" value="DPT-YFP REPRESSOR BY OVEREXPRESSION, ISOFORM D-RELATED"/>
    <property type="match status" value="1"/>
</dbReference>
<organism evidence="3 4">
    <name type="scientific">Sipha flava</name>
    <name type="common">yellow sugarcane aphid</name>
    <dbReference type="NCBI Taxonomy" id="143950"/>
    <lineage>
        <taxon>Eukaryota</taxon>
        <taxon>Metazoa</taxon>
        <taxon>Ecdysozoa</taxon>
        <taxon>Arthropoda</taxon>
        <taxon>Hexapoda</taxon>
        <taxon>Insecta</taxon>
        <taxon>Pterygota</taxon>
        <taxon>Neoptera</taxon>
        <taxon>Paraneoptera</taxon>
        <taxon>Hemiptera</taxon>
        <taxon>Sternorrhyncha</taxon>
        <taxon>Aphidomorpha</taxon>
        <taxon>Aphidoidea</taxon>
        <taxon>Aphididae</taxon>
        <taxon>Sipha</taxon>
    </lineage>
</organism>
<name>A0A8B8FA45_9HEMI</name>
<evidence type="ECO:0000256" key="1">
    <source>
        <dbReference type="SAM" id="MobiDB-lite"/>
    </source>
</evidence>
<dbReference type="Proteomes" id="UP000694846">
    <property type="component" value="Unplaced"/>
</dbReference>
<evidence type="ECO:0000259" key="2">
    <source>
        <dbReference type="PROSITE" id="PS51029"/>
    </source>
</evidence>
<gene>
    <name evidence="4" type="primary">LOC112681462</name>
</gene>
<feature type="domain" description="MADF" evidence="2">
    <location>
        <begin position="10"/>
        <end position="110"/>
    </location>
</feature>
<accession>A0A8B8FA45</accession>
<reference evidence="4" key="1">
    <citation type="submission" date="2025-08" db="UniProtKB">
        <authorList>
            <consortium name="RefSeq"/>
        </authorList>
    </citation>
    <scope>IDENTIFICATION</scope>
    <source>
        <tissue evidence="4">Whole body</tissue>
    </source>
</reference>
<dbReference type="RefSeq" id="XP_025407496.1">
    <property type="nucleotide sequence ID" value="XM_025551711.1"/>
</dbReference>